<name>A0A7V1GF53_9GAMM</name>
<dbReference type="PANTHER" id="PTHR30469:SF29">
    <property type="entry name" value="BLR2860 PROTEIN"/>
    <property type="match status" value="1"/>
</dbReference>
<dbReference type="InterPro" id="IPR058792">
    <property type="entry name" value="Beta-barrel_RND_2"/>
</dbReference>
<dbReference type="GO" id="GO:0015562">
    <property type="term" value="F:efflux transmembrane transporter activity"/>
    <property type="evidence" value="ECO:0007669"/>
    <property type="project" value="TreeGrafter"/>
</dbReference>
<keyword evidence="2" id="KW-0812">Transmembrane</keyword>
<protein>
    <submittedName>
        <fullName evidence="5">Efflux RND transporter periplasmic adaptor subunit</fullName>
    </submittedName>
</protein>
<evidence type="ECO:0000256" key="1">
    <source>
        <dbReference type="ARBA" id="ARBA00009477"/>
    </source>
</evidence>
<comment type="caution">
    <text evidence="5">The sequence shown here is derived from an EMBL/GenBank/DDBJ whole genome shotgun (WGS) entry which is preliminary data.</text>
</comment>
<comment type="similarity">
    <text evidence="1">Belongs to the membrane fusion protein (MFP) (TC 8.A.1) family.</text>
</comment>
<dbReference type="NCBIfam" id="TIGR01730">
    <property type="entry name" value="RND_mfp"/>
    <property type="match status" value="1"/>
</dbReference>
<feature type="domain" description="CusB-like beta-barrel" evidence="4">
    <location>
        <begin position="208"/>
        <end position="277"/>
    </location>
</feature>
<feature type="domain" description="Multidrug resistance protein MdtA-like barrel-sandwich hybrid" evidence="3">
    <location>
        <begin position="76"/>
        <end position="197"/>
    </location>
</feature>
<evidence type="ECO:0000259" key="4">
    <source>
        <dbReference type="Pfam" id="PF25954"/>
    </source>
</evidence>
<feature type="transmembrane region" description="Helical" evidence="2">
    <location>
        <begin position="12"/>
        <end position="30"/>
    </location>
</feature>
<dbReference type="Pfam" id="PF25954">
    <property type="entry name" value="Beta-barrel_RND_2"/>
    <property type="match status" value="1"/>
</dbReference>
<organism evidence="5">
    <name type="scientific">Pseudoalteromonas prydzensis</name>
    <dbReference type="NCBI Taxonomy" id="182141"/>
    <lineage>
        <taxon>Bacteria</taxon>
        <taxon>Pseudomonadati</taxon>
        <taxon>Pseudomonadota</taxon>
        <taxon>Gammaproteobacteria</taxon>
        <taxon>Alteromonadales</taxon>
        <taxon>Pseudoalteromonadaceae</taxon>
        <taxon>Pseudoalteromonas</taxon>
    </lineage>
</organism>
<dbReference type="Proteomes" id="UP000886188">
    <property type="component" value="Unassembled WGS sequence"/>
</dbReference>
<dbReference type="GO" id="GO:1990281">
    <property type="term" value="C:efflux pump complex"/>
    <property type="evidence" value="ECO:0007669"/>
    <property type="project" value="TreeGrafter"/>
</dbReference>
<dbReference type="InterPro" id="IPR058625">
    <property type="entry name" value="MdtA-like_BSH"/>
</dbReference>
<dbReference type="RefSeq" id="WP_304182328.1">
    <property type="nucleotide sequence ID" value="NZ_DRGM01000120.1"/>
</dbReference>
<keyword evidence="2" id="KW-0472">Membrane</keyword>
<dbReference type="Pfam" id="PF25917">
    <property type="entry name" value="BSH_RND"/>
    <property type="match status" value="1"/>
</dbReference>
<dbReference type="Gene3D" id="2.40.50.100">
    <property type="match status" value="1"/>
</dbReference>
<sequence>MLKKLAQQLEEKPYILAIIIVAAICIWMGSGSSHASNEEPQSNVDKVAKVQVVKLVAQDIKKTLSFYGKSEPDKLARVSARQAGEVDKIYVEEGQFVEQGALILELDKSDLVAQLSSATALLKQYTAEYEGALSLRDQGLQDRIQTMRSEAVLAQGKARLAGLELQLERTEIRAPFSGIINTRLVQLGDYVAIGDTILELVDLDPLIVRADVTQKEITGLQVGQAVHAHVLNDKSYPGKVRYIASVADDSTNTFRIEAAFANPEMKYKAGYSTQLDISLDSAPAMLLSPAYMALDSEGNIGVKVIDAENRVEFKNVSLAKSTAEGVWLWGLGETANVITLGQGFVRAGDIVEPVFVKADTTTGE</sequence>
<gene>
    <name evidence="5" type="ORF">ENH88_11265</name>
</gene>
<dbReference type="SUPFAM" id="SSF111369">
    <property type="entry name" value="HlyD-like secretion proteins"/>
    <property type="match status" value="1"/>
</dbReference>
<reference evidence="5" key="1">
    <citation type="journal article" date="2020" name="mSystems">
        <title>Genome- and Community-Level Interaction Insights into Carbon Utilization and Element Cycling Functions of Hydrothermarchaeota in Hydrothermal Sediment.</title>
        <authorList>
            <person name="Zhou Z."/>
            <person name="Liu Y."/>
            <person name="Xu W."/>
            <person name="Pan J."/>
            <person name="Luo Z.H."/>
            <person name="Li M."/>
        </authorList>
    </citation>
    <scope>NUCLEOTIDE SEQUENCE [LARGE SCALE GENOMIC DNA]</scope>
    <source>
        <strain evidence="5">HyVt-346</strain>
    </source>
</reference>
<dbReference type="PANTHER" id="PTHR30469">
    <property type="entry name" value="MULTIDRUG RESISTANCE PROTEIN MDTA"/>
    <property type="match status" value="1"/>
</dbReference>
<dbReference type="Gene3D" id="2.40.30.170">
    <property type="match status" value="1"/>
</dbReference>
<dbReference type="InterPro" id="IPR006143">
    <property type="entry name" value="RND_pump_MFP"/>
</dbReference>
<evidence type="ECO:0000313" key="5">
    <source>
        <dbReference type="EMBL" id="HEA17002.1"/>
    </source>
</evidence>
<evidence type="ECO:0000256" key="2">
    <source>
        <dbReference type="SAM" id="Phobius"/>
    </source>
</evidence>
<proteinExistence type="inferred from homology"/>
<dbReference type="AlphaFoldDB" id="A0A7V1GF53"/>
<keyword evidence="2" id="KW-1133">Transmembrane helix</keyword>
<accession>A0A7V1GF53</accession>
<dbReference type="Gene3D" id="1.10.287.470">
    <property type="entry name" value="Helix hairpin bin"/>
    <property type="match status" value="1"/>
</dbReference>
<dbReference type="EMBL" id="DRGM01000120">
    <property type="protein sequence ID" value="HEA17002.1"/>
    <property type="molecule type" value="Genomic_DNA"/>
</dbReference>
<evidence type="ECO:0000259" key="3">
    <source>
        <dbReference type="Pfam" id="PF25917"/>
    </source>
</evidence>